<comment type="pathway">
    <text evidence="1 7">Amino-acid biosynthesis; L-proline biosynthesis; L-glutamate 5-semialdehyde from L-glutamate: step 2/2.</text>
</comment>
<comment type="catalytic activity">
    <reaction evidence="6 7">
        <text>L-glutamate 5-semialdehyde + phosphate + NADP(+) = L-glutamyl 5-phosphate + NADPH + H(+)</text>
        <dbReference type="Rhea" id="RHEA:19541"/>
        <dbReference type="ChEBI" id="CHEBI:15378"/>
        <dbReference type="ChEBI" id="CHEBI:43474"/>
        <dbReference type="ChEBI" id="CHEBI:57783"/>
        <dbReference type="ChEBI" id="CHEBI:58066"/>
        <dbReference type="ChEBI" id="CHEBI:58274"/>
        <dbReference type="ChEBI" id="CHEBI:58349"/>
        <dbReference type="EC" id="1.2.1.41"/>
    </reaction>
</comment>
<protein>
    <recommendedName>
        <fullName evidence="7">Gamma-glutamyl phosphate reductase</fullName>
        <shortName evidence="7">GPR</shortName>
        <ecNumber evidence="7">1.2.1.41</ecNumber>
    </recommendedName>
    <alternativeName>
        <fullName evidence="7">Glutamate-5-semialdehyde dehydrogenase</fullName>
    </alternativeName>
    <alternativeName>
        <fullName evidence="7">Glutamyl-gamma-semialdehyde dehydrogenase</fullName>
        <shortName evidence="7">GSA dehydrogenase</shortName>
    </alternativeName>
</protein>
<comment type="subcellular location">
    <subcellularLocation>
        <location evidence="7">Cytoplasm</location>
    </subcellularLocation>
</comment>
<sequence>MSECYQQALKSKEASRQIALLTTEEKNEALRAIANEIMNREKDIQEANNKDLEYGRNQGLSNDLLDRLRLTHERLLSMATGLQTLIDLPDPTSAQPEKWTREDGLQIENHRVPLGVVAMIYEARPNVTVDAAGLCLKAGNAVLLRGSSSAVHSNKALVSAMRSGLKSCGLPETALQLVNPESRDTVKELGQMRGLVDVIIPRGGAHLIQTVIAQSTVPVIETGVGNCHLYIEETAQKDMAIDIAVDAKTDRPSVCNAVETILVEKKWAEIYGEELIEALLSAGVTIKGDEWIQRLNPTVEPATEEDWGTEYLSPVVAVRSVSDTESAIAHIRTYGTAHSEAIVTENDEAVQSFQDQIDAASVYHNASTRFTDGAELGYGAEIGISTQKLHARGPLGLGALTTNKYVIKGNGHMKGGRS</sequence>
<dbReference type="Gene3D" id="3.40.605.10">
    <property type="entry name" value="Aldehyde Dehydrogenase, Chain A, domain 1"/>
    <property type="match status" value="1"/>
</dbReference>
<evidence type="ECO:0000313" key="10">
    <source>
        <dbReference type="Proteomes" id="UP000568839"/>
    </source>
</evidence>
<evidence type="ECO:0000256" key="5">
    <source>
        <dbReference type="ARBA" id="ARBA00023002"/>
    </source>
</evidence>
<comment type="caution">
    <text evidence="9">The sequence shown here is derived from an EMBL/GenBank/DDBJ whole genome shotgun (WGS) entry which is preliminary data.</text>
</comment>
<dbReference type="SUPFAM" id="SSF53720">
    <property type="entry name" value="ALDH-like"/>
    <property type="match status" value="1"/>
</dbReference>
<keyword evidence="4 7" id="KW-0521">NADP</keyword>
<evidence type="ECO:0000256" key="3">
    <source>
        <dbReference type="ARBA" id="ARBA00022650"/>
    </source>
</evidence>
<dbReference type="FunFam" id="3.40.309.10:FF:000006">
    <property type="entry name" value="Gamma-glutamyl phosphate reductase"/>
    <property type="match status" value="1"/>
</dbReference>
<comment type="function">
    <text evidence="7">Catalyzes the NADPH-dependent reduction of L-glutamate 5-phosphate into L-glutamate 5-semialdehyde and phosphate. The product spontaneously undergoes cyclization to form 1-pyrroline-5-carboxylate.</text>
</comment>
<dbReference type="NCBIfam" id="TIGR00407">
    <property type="entry name" value="proA"/>
    <property type="match status" value="1"/>
</dbReference>
<dbReference type="PANTHER" id="PTHR11063:SF8">
    <property type="entry name" value="DELTA-1-PYRROLINE-5-CARBOXYLATE SYNTHASE"/>
    <property type="match status" value="1"/>
</dbReference>
<dbReference type="InterPro" id="IPR012134">
    <property type="entry name" value="Glu-5-SA_DH"/>
</dbReference>
<dbReference type="UniPathway" id="UPA00098">
    <property type="reaction ID" value="UER00360"/>
</dbReference>
<dbReference type="InterPro" id="IPR016161">
    <property type="entry name" value="Ald_DH/histidinol_DH"/>
</dbReference>
<dbReference type="InterPro" id="IPR016162">
    <property type="entry name" value="Ald_DH_N"/>
</dbReference>
<dbReference type="PROSITE" id="PS01223">
    <property type="entry name" value="PROA"/>
    <property type="match status" value="1"/>
</dbReference>
<dbReference type="RefSeq" id="WP_184403294.1">
    <property type="nucleotide sequence ID" value="NZ_JACHHJ010000001.1"/>
</dbReference>
<dbReference type="PANTHER" id="PTHR11063">
    <property type="entry name" value="GLUTAMATE SEMIALDEHYDE DEHYDROGENASE"/>
    <property type="match status" value="1"/>
</dbReference>
<dbReference type="CDD" id="cd07079">
    <property type="entry name" value="ALDH_F18-19_ProA-GPR"/>
    <property type="match status" value="1"/>
</dbReference>
<dbReference type="InterPro" id="IPR016163">
    <property type="entry name" value="Ald_DH_C"/>
</dbReference>
<keyword evidence="5 7" id="KW-0560">Oxidoreductase</keyword>
<dbReference type="GO" id="GO:0004350">
    <property type="term" value="F:glutamate-5-semialdehyde dehydrogenase activity"/>
    <property type="evidence" value="ECO:0007669"/>
    <property type="project" value="UniProtKB-UniRule"/>
</dbReference>
<dbReference type="GO" id="GO:0050661">
    <property type="term" value="F:NADP binding"/>
    <property type="evidence" value="ECO:0007669"/>
    <property type="project" value="InterPro"/>
</dbReference>
<keyword evidence="3 7" id="KW-0641">Proline biosynthesis</keyword>
<evidence type="ECO:0000259" key="8">
    <source>
        <dbReference type="Pfam" id="PF00171"/>
    </source>
</evidence>
<organism evidence="9 10">
    <name type="scientific">Geomicrobium halophilum</name>
    <dbReference type="NCBI Taxonomy" id="549000"/>
    <lineage>
        <taxon>Bacteria</taxon>
        <taxon>Bacillati</taxon>
        <taxon>Bacillota</taxon>
        <taxon>Bacilli</taxon>
        <taxon>Bacillales</taxon>
        <taxon>Geomicrobium</taxon>
    </lineage>
</organism>
<keyword evidence="2 7" id="KW-0028">Amino-acid biosynthesis</keyword>
<keyword evidence="10" id="KW-1185">Reference proteome</keyword>
<gene>
    <name evidence="7" type="primary">proA</name>
    <name evidence="9" type="ORF">HNR44_001357</name>
</gene>
<evidence type="ECO:0000313" key="9">
    <source>
        <dbReference type="EMBL" id="MBB6449408.1"/>
    </source>
</evidence>
<comment type="similarity">
    <text evidence="7">Belongs to the gamma-glutamyl phosphate reductase family.</text>
</comment>
<dbReference type="GO" id="GO:0005737">
    <property type="term" value="C:cytoplasm"/>
    <property type="evidence" value="ECO:0007669"/>
    <property type="project" value="UniProtKB-SubCell"/>
</dbReference>
<dbReference type="Proteomes" id="UP000568839">
    <property type="component" value="Unassembled WGS sequence"/>
</dbReference>
<dbReference type="PIRSF" id="PIRSF000151">
    <property type="entry name" value="GPR"/>
    <property type="match status" value="1"/>
</dbReference>
<dbReference type="NCBIfam" id="NF001221">
    <property type="entry name" value="PRK00197.1"/>
    <property type="match status" value="1"/>
</dbReference>
<dbReference type="InterPro" id="IPR000965">
    <property type="entry name" value="GPR_dom"/>
</dbReference>
<reference evidence="9 10" key="1">
    <citation type="submission" date="2020-08" db="EMBL/GenBank/DDBJ databases">
        <title>Genomic Encyclopedia of Type Strains, Phase IV (KMG-IV): sequencing the most valuable type-strain genomes for metagenomic binning, comparative biology and taxonomic classification.</title>
        <authorList>
            <person name="Goeker M."/>
        </authorList>
    </citation>
    <scope>NUCLEOTIDE SEQUENCE [LARGE SCALE GENOMIC DNA]</scope>
    <source>
        <strain evidence="9 10">DSM 21769</strain>
    </source>
</reference>
<evidence type="ECO:0000256" key="6">
    <source>
        <dbReference type="ARBA" id="ARBA00049024"/>
    </source>
</evidence>
<name>A0A841Q136_9BACL</name>
<dbReference type="InterPro" id="IPR015590">
    <property type="entry name" value="Aldehyde_DH_dom"/>
</dbReference>
<dbReference type="GO" id="GO:0055129">
    <property type="term" value="P:L-proline biosynthetic process"/>
    <property type="evidence" value="ECO:0007669"/>
    <property type="project" value="UniProtKB-UniRule"/>
</dbReference>
<proteinExistence type="inferred from homology"/>
<dbReference type="EMBL" id="JACHHJ010000001">
    <property type="protein sequence ID" value="MBB6449408.1"/>
    <property type="molecule type" value="Genomic_DNA"/>
</dbReference>
<feature type="domain" description="Aldehyde dehydrogenase" evidence="8">
    <location>
        <begin position="10"/>
        <end position="281"/>
    </location>
</feature>
<dbReference type="InterPro" id="IPR020593">
    <property type="entry name" value="G-glutamylP_reductase_CS"/>
</dbReference>
<dbReference type="Pfam" id="PF00171">
    <property type="entry name" value="Aldedh"/>
    <property type="match status" value="1"/>
</dbReference>
<dbReference type="EC" id="1.2.1.41" evidence="7"/>
<accession>A0A841Q136</accession>
<dbReference type="HAMAP" id="MF_00412">
    <property type="entry name" value="ProA"/>
    <property type="match status" value="1"/>
</dbReference>
<dbReference type="AlphaFoldDB" id="A0A841Q136"/>
<evidence type="ECO:0000256" key="4">
    <source>
        <dbReference type="ARBA" id="ARBA00022857"/>
    </source>
</evidence>
<dbReference type="Gene3D" id="3.40.309.10">
    <property type="entry name" value="Aldehyde Dehydrogenase, Chain A, domain 2"/>
    <property type="match status" value="1"/>
</dbReference>
<evidence type="ECO:0000256" key="7">
    <source>
        <dbReference type="HAMAP-Rule" id="MF_00412"/>
    </source>
</evidence>
<evidence type="ECO:0000256" key="1">
    <source>
        <dbReference type="ARBA" id="ARBA00004985"/>
    </source>
</evidence>
<keyword evidence="7" id="KW-0963">Cytoplasm</keyword>
<evidence type="ECO:0000256" key="2">
    <source>
        <dbReference type="ARBA" id="ARBA00022605"/>
    </source>
</evidence>